<reference evidence="7" key="1">
    <citation type="journal article" date="2014" name="Science">
        <title>Ancient hybridizations among the ancestral genomes of bread wheat.</title>
        <authorList>
            <consortium name="International Wheat Genome Sequencing Consortium,"/>
            <person name="Marcussen T."/>
            <person name="Sandve S.R."/>
            <person name="Heier L."/>
            <person name="Spannagl M."/>
            <person name="Pfeifer M."/>
            <person name="Jakobsen K.S."/>
            <person name="Wulff B.B."/>
            <person name="Steuernagel B."/>
            <person name="Mayer K.F."/>
            <person name="Olsen O.A."/>
        </authorList>
    </citation>
    <scope>NUCLEOTIDE SEQUENCE [LARGE SCALE GENOMIC DNA]</scope>
    <source>
        <strain evidence="7">cv. AL8/78</strain>
    </source>
</reference>
<evidence type="ECO:0000256" key="1">
    <source>
        <dbReference type="ARBA" id="ARBA00004123"/>
    </source>
</evidence>
<proteinExistence type="predicted"/>
<accession>A0A453DYL9</accession>
<feature type="region of interest" description="Disordered" evidence="4">
    <location>
        <begin position="1"/>
        <end position="52"/>
    </location>
</feature>
<dbReference type="Pfam" id="PF01336">
    <property type="entry name" value="tRNA_anti-codon"/>
    <property type="match status" value="1"/>
</dbReference>
<feature type="compositionally biased region" description="Polar residues" evidence="4">
    <location>
        <begin position="15"/>
        <end position="43"/>
    </location>
</feature>
<evidence type="ECO:0000256" key="3">
    <source>
        <dbReference type="ARBA" id="ARBA00023242"/>
    </source>
</evidence>
<evidence type="ECO:0000313" key="7">
    <source>
        <dbReference type="Proteomes" id="UP000015105"/>
    </source>
</evidence>
<dbReference type="EnsemblPlants" id="AET3Gv20155300.35">
    <property type="protein sequence ID" value="AET3Gv20155300.35"/>
    <property type="gene ID" value="AET3Gv20155300"/>
</dbReference>
<evidence type="ECO:0000256" key="2">
    <source>
        <dbReference type="ARBA" id="ARBA00023125"/>
    </source>
</evidence>
<keyword evidence="3" id="KW-0539">Nucleus</keyword>
<evidence type="ECO:0000256" key="4">
    <source>
        <dbReference type="SAM" id="MobiDB-lite"/>
    </source>
</evidence>
<reference evidence="6" key="5">
    <citation type="journal article" date="2021" name="G3 (Bethesda)">
        <title>Aegilops tauschii genome assembly Aet v5.0 features greater sequence contiguity and improved annotation.</title>
        <authorList>
            <person name="Wang L."/>
            <person name="Zhu T."/>
            <person name="Rodriguez J.C."/>
            <person name="Deal K.R."/>
            <person name="Dubcovsky J."/>
            <person name="McGuire P.E."/>
            <person name="Lux T."/>
            <person name="Spannagl M."/>
            <person name="Mayer K.F.X."/>
            <person name="Baldrich P."/>
            <person name="Meyers B.C."/>
            <person name="Huo N."/>
            <person name="Gu Y.Q."/>
            <person name="Zhou H."/>
            <person name="Devos K.M."/>
            <person name="Bennetzen J.L."/>
            <person name="Unver T."/>
            <person name="Budak H."/>
            <person name="Gulick P.J."/>
            <person name="Galiba G."/>
            <person name="Kalapos B."/>
            <person name="Nelson D.R."/>
            <person name="Li P."/>
            <person name="You F.M."/>
            <person name="Luo M.C."/>
            <person name="Dvorak J."/>
        </authorList>
    </citation>
    <scope>NUCLEOTIDE SEQUENCE [LARGE SCALE GENOMIC DNA]</scope>
    <source>
        <strain evidence="6">cv. AL8/78</strain>
    </source>
</reference>
<dbReference type="AlphaFoldDB" id="A0A453DYL9"/>
<dbReference type="GO" id="GO:0000724">
    <property type="term" value="P:double-strand break repair via homologous recombination"/>
    <property type="evidence" value="ECO:0007669"/>
    <property type="project" value="TreeGrafter"/>
</dbReference>
<dbReference type="Gene3D" id="2.40.50.140">
    <property type="entry name" value="Nucleic acid-binding proteins"/>
    <property type="match status" value="1"/>
</dbReference>
<dbReference type="PANTHER" id="PTHR13989:SF49">
    <property type="entry name" value="REPLICATION PROTEIN A 32 KDA SUBUNIT B"/>
    <property type="match status" value="1"/>
</dbReference>
<keyword evidence="2" id="KW-0238">DNA-binding</keyword>
<dbReference type="PANTHER" id="PTHR13989">
    <property type="entry name" value="REPLICATION PROTEIN A-RELATED"/>
    <property type="match status" value="1"/>
</dbReference>
<feature type="compositionally biased region" description="Low complexity" evidence="4">
    <location>
        <begin position="1"/>
        <end position="14"/>
    </location>
</feature>
<reference evidence="7" key="2">
    <citation type="journal article" date="2017" name="Nat. Plants">
        <title>The Aegilops tauschii genome reveals multiple impacts of transposons.</title>
        <authorList>
            <person name="Zhao G."/>
            <person name="Zou C."/>
            <person name="Li K."/>
            <person name="Wang K."/>
            <person name="Li T."/>
            <person name="Gao L."/>
            <person name="Zhang X."/>
            <person name="Wang H."/>
            <person name="Yang Z."/>
            <person name="Liu X."/>
            <person name="Jiang W."/>
            <person name="Mao L."/>
            <person name="Kong X."/>
            <person name="Jiao Y."/>
            <person name="Jia J."/>
        </authorList>
    </citation>
    <scope>NUCLEOTIDE SEQUENCE [LARGE SCALE GENOMIC DNA]</scope>
    <source>
        <strain evidence="7">cv. AL8/78</strain>
    </source>
</reference>
<name>A0A453DYL9_AEGTS</name>
<evidence type="ECO:0000313" key="6">
    <source>
        <dbReference type="EnsemblPlants" id="AET3Gv20155300.35"/>
    </source>
</evidence>
<dbReference type="Proteomes" id="UP000015105">
    <property type="component" value="Chromosome 3D"/>
</dbReference>
<dbReference type="GO" id="GO:0005662">
    <property type="term" value="C:DNA replication factor A complex"/>
    <property type="evidence" value="ECO:0007669"/>
    <property type="project" value="TreeGrafter"/>
</dbReference>
<reference evidence="6" key="4">
    <citation type="submission" date="2019-03" db="UniProtKB">
        <authorList>
            <consortium name="EnsemblPlants"/>
        </authorList>
    </citation>
    <scope>IDENTIFICATION</scope>
</reference>
<evidence type="ECO:0000259" key="5">
    <source>
        <dbReference type="Pfam" id="PF01336"/>
    </source>
</evidence>
<dbReference type="GO" id="GO:0006289">
    <property type="term" value="P:nucleotide-excision repair"/>
    <property type="evidence" value="ECO:0007669"/>
    <property type="project" value="TreeGrafter"/>
</dbReference>
<dbReference type="GO" id="GO:0003697">
    <property type="term" value="F:single-stranded DNA binding"/>
    <property type="evidence" value="ECO:0007669"/>
    <property type="project" value="TreeGrafter"/>
</dbReference>
<dbReference type="Gramene" id="AET3Gv20155300.35">
    <property type="protein sequence ID" value="AET3Gv20155300.35"/>
    <property type="gene ID" value="AET3Gv20155300"/>
</dbReference>
<feature type="domain" description="OB" evidence="5">
    <location>
        <begin position="79"/>
        <end position="153"/>
    </location>
</feature>
<protein>
    <recommendedName>
        <fullName evidence="5">OB domain-containing protein</fullName>
    </recommendedName>
</protein>
<dbReference type="InterPro" id="IPR040260">
    <property type="entry name" value="RFA2-like"/>
</dbReference>
<reference evidence="6" key="3">
    <citation type="journal article" date="2017" name="Nature">
        <title>Genome sequence of the progenitor of the wheat D genome Aegilops tauschii.</title>
        <authorList>
            <person name="Luo M.C."/>
            <person name="Gu Y.Q."/>
            <person name="Puiu D."/>
            <person name="Wang H."/>
            <person name="Twardziok S.O."/>
            <person name="Deal K.R."/>
            <person name="Huo N."/>
            <person name="Zhu T."/>
            <person name="Wang L."/>
            <person name="Wang Y."/>
            <person name="McGuire P.E."/>
            <person name="Liu S."/>
            <person name="Long H."/>
            <person name="Ramasamy R.K."/>
            <person name="Rodriguez J.C."/>
            <person name="Van S.L."/>
            <person name="Yuan L."/>
            <person name="Wang Z."/>
            <person name="Xia Z."/>
            <person name="Xiao L."/>
            <person name="Anderson O.D."/>
            <person name="Ouyang S."/>
            <person name="Liang Y."/>
            <person name="Zimin A.V."/>
            <person name="Pertea G."/>
            <person name="Qi P."/>
            <person name="Bennetzen J.L."/>
            <person name="Dai X."/>
            <person name="Dawson M.W."/>
            <person name="Muller H.G."/>
            <person name="Kugler K."/>
            <person name="Rivarola-Duarte L."/>
            <person name="Spannagl M."/>
            <person name="Mayer K.F.X."/>
            <person name="Lu F.H."/>
            <person name="Bevan M.W."/>
            <person name="Leroy P."/>
            <person name="Li P."/>
            <person name="You F.M."/>
            <person name="Sun Q."/>
            <person name="Liu Z."/>
            <person name="Lyons E."/>
            <person name="Wicker T."/>
            <person name="Salzberg S.L."/>
            <person name="Devos K.M."/>
            <person name="Dvorak J."/>
        </authorList>
    </citation>
    <scope>NUCLEOTIDE SEQUENCE [LARGE SCALE GENOMIC DNA]</scope>
    <source>
        <strain evidence="6">cv. AL8/78</strain>
    </source>
</reference>
<dbReference type="GO" id="GO:0035861">
    <property type="term" value="C:site of double-strand break"/>
    <property type="evidence" value="ECO:0007669"/>
    <property type="project" value="TreeGrafter"/>
</dbReference>
<keyword evidence="7" id="KW-1185">Reference proteome</keyword>
<dbReference type="InterPro" id="IPR004365">
    <property type="entry name" value="NA-bd_OB_tRNA"/>
</dbReference>
<dbReference type="InterPro" id="IPR012340">
    <property type="entry name" value="NA-bd_OB-fold"/>
</dbReference>
<sequence length="187" mass="20331">MSAPRRSSSGPRGRTQGQNVGSGSNSYISRSTDASQGHASSQPERSRRWPLARDDMLVPVTVKMLGDASVRTVDGNCPVTLVARLITPSATGNSYRFVLDDGTGRIVCTYWFAGHGGDNRVMNIPVGDYVDVSGRPDVNSNTPTITVFSCRPIAPDFDHITLHFLQTIYAYLDLQRVRCIPLSSLVS</sequence>
<dbReference type="SUPFAM" id="SSF50249">
    <property type="entry name" value="Nucleic acid-binding proteins"/>
    <property type="match status" value="1"/>
</dbReference>
<dbReference type="GO" id="GO:0006260">
    <property type="term" value="P:DNA replication"/>
    <property type="evidence" value="ECO:0007669"/>
    <property type="project" value="TreeGrafter"/>
</dbReference>
<dbReference type="GO" id="GO:0000781">
    <property type="term" value="C:chromosome, telomeric region"/>
    <property type="evidence" value="ECO:0007669"/>
    <property type="project" value="TreeGrafter"/>
</dbReference>
<comment type="subcellular location">
    <subcellularLocation>
        <location evidence="1">Nucleus</location>
    </subcellularLocation>
</comment>
<organism evidence="6 7">
    <name type="scientific">Aegilops tauschii subsp. strangulata</name>
    <name type="common">Goatgrass</name>
    <dbReference type="NCBI Taxonomy" id="200361"/>
    <lineage>
        <taxon>Eukaryota</taxon>
        <taxon>Viridiplantae</taxon>
        <taxon>Streptophyta</taxon>
        <taxon>Embryophyta</taxon>
        <taxon>Tracheophyta</taxon>
        <taxon>Spermatophyta</taxon>
        <taxon>Magnoliopsida</taxon>
        <taxon>Liliopsida</taxon>
        <taxon>Poales</taxon>
        <taxon>Poaceae</taxon>
        <taxon>BOP clade</taxon>
        <taxon>Pooideae</taxon>
        <taxon>Triticodae</taxon>
        <taxon>Triticeae</taxon>
        <taxon>Triticinae</taxon>
        <taxon>Aegilops</taxon>
    </lineage>
</organism>